<dbReference type="PROSITE" id="PS50931">
    <property type="entry name" value="HTH_LYSR"/>
    <property type="match status" value="1"/>
</dbReference>
<evidence type="ECO:0000256" key="3">
    <source>
        <dbReference type="ARBA" id="ARBA00023125"/>
    </source>
</evidence>
<dbReference type="InterPro" id="IPR036388">
    <property type="entry name" value="WH-like_DNA-bd_sf"/>
</dbReference>
<keyword evidence="4" id="KW-0804">Transcription</keyword>
<evidence type="ECO:0000313" key="6">
    <source>
        <dbReference type="EMBL" id="WBP90529.1"/>
    </source>
</evidence>
<sequence>MLNLERLRVLHAVATTGSVVGAARLLHVTTSAISQQMARLEQETGTHLSERQGRGIRLTEAGVLLADQAAGLLAQAERVMATMEQHRTVVSGSLTIAAFPTAARGLLPPTLRALRSRYPGLTVSAREQEPYEAIPAVRRGLVDLAVVEEWIDDPLVLPPGLEQRALVDDTYDIALPGDHRLADRPRLSLDELRDEEWITSNDGQLCHTWLVRNLRGARIAHTAAEHPTQLALVAAGLCVALIPRLGREPASAPVRFVPLADGPRRRIFVVWRSASAARPSIGVVVDALPEACPVACRAPGRSPDHSATRPSS</sequence>
<keyword evidence="3" id="KW-0238">DNA-binding</keyword>
<dbReference type="PANTHER" id="PTHR30346">
    <property type="entry name" value="TRANSCRIPTIONAL DUAL REGULATOR HCAR-RELATED"/>
    <property type="match status" value="1"/>
</dbReference>
<dbReference type="Pfam" id="PF00126">
    <property type="entry name" value="HTH_1"/>
    <property type="match status" value="1"/>
</dbReference>
<dbReference type="InterPro" id="IPR000847">
    <property type="entry name" value="LysR_HTH_N"/>
</dbReference>
<evidence type="ECO:0000256" key="2">
    <source>
        <dbReference type="ARBA" id="ARBA00023015"/>
    </source>
</evidence>
<feature type="domain" description="HTH lysR-type" evidence="5">
    <location>
        <begin position="2"/>
        <end position="59"/>
    </location>
</feature>
<accession>A0ABY7QDS0</accession>
<keyword evidence="7" id="KW-1185">Reference proteome</keyword>
<dbReference type="RefSeq" id="WP_270149375.1">
    <property type="nucleotide sequence ID" value="NZ_CP115450.1"/>
</dbReference>
<evidence type="ECO:0000256" key="1">
    <source>
        <dbReference type="ARBA" id="ARBA00009437"/>
    </source>
</evidence>
<dbReference type="SUPFAM" id="SSF46785">
    <property type="entry name" value="Winged helix' DNA-binding domain"/>
    <property type="match status" value="1"/>
</dbReference>
<evidence type="ECO:0000259" key="5">
    <source>
        <dbReference type="PROSITE" id="PS50931"/>
    </source>
</evidence>
<dbReference type="Proteomes" id="UP001212821">
    <property type="component" value="Chromosome"/>
</dbReference>
<keyword evidence="2" id="KW-0805">Transcription regulation</keyword>
<comment type="similarity">
    <text evidence="1">Belongs to the LysR transcriptional regulatory family.</text>
</comment>
<dbReference type="Gene3D" id="1.10.10.10">
    <property type="entry name" value="Winged helix-like DNA-binding domain superfamily/Winged helix DNA-binding domain"/>
    <property type="match status" value="1"/>
</dbReference>
<organism evidence="6 7">
    <name type="scientific">Kitasatospora cathayae</name>
    <dbReference type="NCBI Taxonomy" id="3004092"/>
    <lineage>
        <taxon>Bacteria</taxon>
        <taxon>Bacillati</taxon>
        <taxon>Actinomycetota</taxon>
        <taxon>Actinomycetes</taxon>
        <taxon>Kitasatosporales</taxon>
        <taxon>Streptomycetaceae</taxon>
        <taxon>Kitasatospora</taxon>
    </lineage>
</organism>
<gene>
    <name evidence="6" type="ORF">O1G21_34825</name>
</gene>
<evidence type="ECO:0000313" key="7">
    <source>
        <dbReference type="Proteomes" id="UP001212821"/>
    </source>
</evidence>
<dbReference type="InterPro" id="IPR036390">
    <property type="entry name" value="WH_DNA-bd_sf"/>
</dbReference>
<proteinExistence type="inferred from homology"/>
<dbReference type="InterPro" id="IPR005119">
    <property type="entry name" value="LysR_subst-bd"/>
</dbReference>
<dbReference type="CDD" id="cd08423">
    <property type="entry name" value="PBP2_LTTR_like_6"/>
    <property type="match status" value="1"/>
</dbReference>
<reference evidence="7" key="1">
    <citation type="submission" date="2022-12" db="EMBL/GenBank/DDBJ databases">
        <authorList>
            <person name="Mo P."/>
        </authorList>
    </citation>
    <scope>NUCLEOTIDE SEQUENCE [LARGE SCALE GENOMIC DNA]</scope>
    <source>
        <strain evidence="7">HUAS 3-15</strain>
    </source>
</reference>
<protein>
    <submittedName>
        <fullName evidence="6">LysR family transcriptional regulator</fullName>
    </submittedName>
</protein>
<name>A0ABY7QDS0_9ACTN</name>
<dbReference type="Gene3D" id="3.40.190.10">
    <property type="entry name" value="Periplasmic binding protein-like II"/>
    <property type="match status" value="2"/>
</dbReference>
<dbReference type="EMBL" id="CP115450">
    <property type="protein sequence ID" value="WBP90529.1"/>
    <property type="molecule type" value="Genomic_DNA"/>
</dbReference>
<dbReference type="Pfam" id="PF03466">
    <property type="entry name" value="LysR_substrate"/>
    <property type="match status" value="1"/>
</dbReference>
<evidence type="ECO:0000256" key="4">
    <source>
        <dbReference type="ARBA" id="ARBA00023163"/>
    </source>
</evidence>
<dbReference type="SUPFAM" id="SSF53850">
    <property type="entry name" value="Periplasmic binding protein-like II"/>
    <property type="match status" value="1"/>
</dbReference>
<dbReference type="PANTHER" id="PTHR30346:SF29">
    <property type="entry name" value="LYSR SUBSTRATE-BINDING"/>
    <property type="match status" value="1"/>
</dbReference>